<sequence>MVDRCVCCGAVIPEGTEVCINCRYQYLDQYSESGGTPSGSFADSSVSKTRGRDKHKMPR</sequence>
<reference evidence="3 4" key="1">
    <citation type="submission" date="2019-09" db="EMBL/GenBank/DDBJ databases">
        <title>Draft genome sequencing of Hungatella hathewayi 123Y-2.</title>
        <authorList>
            <person name="Lv Q."/>
            <person name="Li S."/>
        </authorList>
    </citation>
    <scope>NUCLEOTIDE SEQUENCE [LARGE SCALE GENOMIC DNA]</scope>
    <source>
        <strain evidence="3 4">123Y-2</strain>
    </source>
</reference>
<organism evidence="3 4">
    <name type="scientific">Hungatella hathewayi</name>
    <dbReference type="NCBI Taxonomy" id="154046"/>
    <lineage>
        <taxon>Bacteria</taxon>
        <taxon>Bacillati</taxon>
        <taxon>Bacillota</taxon>
        <taxon>Clostridia</taxon>
        <taxon>Lachnospirales</taxon>
        <taxon>Lachnospiraceae</taxon>
        <taxon>Hungatella</taxon>
    </lineage>
</organism>
<dbReference type="AlphaFoldDB" id="A0A174UPX0"/>
<evidence type="ECO:0000256" key="1">
    <source>
        <dbReference type="SAM" id="MobiDB-lite"/>
    </source>
</evidence>
<evidence type="ECO:0000313" key="4">
    <source>
        <dbReference type="Proteomes" id="UP000434223"/>
    </source>
</evidence>
<comment type="caution">
    <text evidence="3">The sequence shown here is derived from an EMBL/GenBank/DDBJ whole genome shotgun (WGS) entry which is preliminary data.</text>
</comment>
<feature type="compositionally biased region" description="Polar residues" evidence="1">
    <location>
        <begin position="33"/>
        <end position="48"/>
    </location>
</feature>
<evidence type="ECO:0000313" key="2">
    <source>
        <dbReference type="EMBL" id="GKG98904.1"/>
    </source>
</evidence>
<reference evidence="2" key="2">
    <citation type="submission" date="2022-01" db="EMBL/GenBank/DDBJ databases">
        <title>Novel bile acid biosynthetic pathways are enriched in the microbiome of centenarians.</title>
        <authorList>
            <person name="Sato Y."/>
            <person name="Atarashi K."/>
            <person name="Plichta R.D."/>
            <person name="Arai Y."/>
            <person name="Sasajima S."/>
            <person name="Kearney M.S."/>
            <person name="Suda W."/>
            <person name="Takeshita K."/>
            <person name="Sasaki T."/>
            <person name="Okamoto S."/>
            <person name="Skelly N.A."/>
            <person name="Okamura Y."/>
            <person name="Vlamakis H."/>
            <person name="Li Y."/>
            <person name="Tanoue T."/>
            <person name="Takei H."/>
            <person name="Nittono H."/>
            <person name="Narushima S."/>
            <person name="Irie J."/>
            <person name="Itoh H."/>
            <person name="Moriya K."/>
            <person name="Sugiura Y."/>
            <person name="Suematsu M."/>
            <person name="Moritoki N."/>
            <person name="Shibata S."/>
            <person name="Littman R.D."/>
            <person name="Fischbach A.M."/>
            <person name="Uwamino Y."/>
            <person name="Inoue T."/>
            <person name="Honda A."/>
            <person name="Hattori M."/>
            <person name="Murai T."/>
            <person name="Xavier J.R."/>
            <person name="Hirose N."/>
            <person name="Honda K."/>
        </authorList>
    </citation>
    <scope>NUCLEOTIDE SEQUENCE</scope>
    <source>
        <strain evidence="2">CE91-St55</strain>
    </source>
</reference>
<dbReference type="Proteomes" id="UP001055091">
    <property type="component" value="Unassembled WGS sequence"/>
</dbReference>
<feature type="region of interest" description="Disordered" evidence="1">
    <location>
        <begin position="33"/>
        <end position="59"/>
    </location>
</feature>
<accession>A0A174UPX0</accession>
<evidence type="ECO:0000313" key="3">
    <source>
        <dbReference type="EMBL" id="MUB63988.1"/>
    </source>
</evidence>
<dbReference type="EMBL" id="BQNJ01000001">
    <property type="protein sequence ID" value="GKG98904.1"/>
    <property type="molecule type" value="Genomic_DNA"/>
</dbReference>
<dbReference type="Proteomes" id="UP000434223">
    <property type="component" value="Unassembled WGS sequence"/>
</dbReference>
<name>A0A174UPX0_9FIRM</name>
<dbReference type="EMBL" id="WNME01000007">
    <property type="protein sequence ID" value="MUB63988.1"/>
    <property type="molecule type" value="Genomic_DNA"/>
</dbReference>
<protein>
    <submittedName>
        <fullName evidence="3">Uncharacterized protein</fullName>
    </submittedName>
</protein>
<dbReference type="OrthoDB" id="2059860at2"/>
<gene>
    <name evidence="2" type="ORF">CE91St55_08860</name>
    <name evidence="3" type="ORF">GNE07_13085</name>
</gene>
<feature type="compositionally biased region" description="Basic residues" evidence="1">
    <location>
        <begin position="49"/>
        <end position="59"/>
    </location>
</feature>
<dbReference type="RefSeq" id="WP_022031585.1">
    <property type="nucleotide sequence ID" value="NZ_BQNJ01000001.1"/>
</dbReference>
<proteinExistence type="predicted"/>